<dbReference type="InterPro" id="IPR011527">
    <property type="entry name" value="ABC1_TM_dom"/>
</dbReference>
<dbReference type="InterPro" id="IPR003439">
    <property type="entry name" value="ABC_transporter-like_ATP-bd"/>
</dbReference>
<dbReference type="InterPro" id="IPR039421">
    <property type="entry name" value="Type_1_exporter"/>
</dbReference>
<proteinExistence type="predicted"/>
<feature type="region of interest" description="Disordered" evidence="7">
    <location>
        <begin position="98"/>
        <end position="126"/>
    </location>
</feature>
<dbReference type="PANTHER" id="PTHR43394:SF15">
    <property type="entry name" value="ALPHA-FACTOR-TRANSPORTING ATPASE"/>
    <property type="match status" value="1"/>
</dbReference>
<dbReference type="GO" id="GO:0090374">
    <property type="term" value="P:oligopeptide export from mitochondrion"/>
    <property type="evidence" value="ECO:0007669"/>
    <property type="project" value="TreeGrafter"/>
</dbReference>
<keyword evidence="5" id="KW-1133">Transmembrane helix</keyword>
<evidence type="ECO:0000259" key="8">
    <source>
        <dbReference type="PROSITE" id="PS50893"/>
    </source>
</evidence>
<comment type="subcellular location">
    <subcellularLocation>
        <location evidence="1">Membrane</location>
        <topology evidence="1">Multi-pass membrane protein</topology>
    </subcellularLocation>
</comment>
<sequence length="582" mass="62133">MSDPGSFLLPHLRPEAPRLLLGAGALLAASFVNFRTGAQLRGAIESNAGHGHLVRSLAFFGAGALAGCIRTFVIDSVTEKVRVSIATEVFSAWLHAEPDSHQGQADETDGADAESEEKMLETSQPRARTAVALDSDVTLCSTAVPMCSTIVRYTSSVVGGTIAMFRSSWKMSAFVWPLLVTGSMYGARAGGKTAGKSARQIADARADAFGFAEERLQNRNLVRWFTRADREANSFREKCQVCIRMVSKTAAVRGVFHLCFDLIAKGLLMGLCALGGYLVKKGELTAGEVTEFFFHAMFLGLGLYGLLDQVPKVADIREAAKRLSCPPVTSSPKQDGEIATVPQSVNFNDVSFIFPGRSRKILDRFTLEIPAGTTCALVGPSGSGKTTVASLLLHDYDVTSGEILVGGSNIQNTSREFTRSNLGVLPQQPGLLGSSVSDAIKFGCEEATDKDVEVAARRACAHDFVSERQGYTLPVSDLSVGERQRVALARAFVRKRHLLVLDEPMSALDAPTAATLTESLLGSGETATMLIITHKLSLIQRCDKVAVMSGGRVVQHGSFSELAAEKTGPLASIIESGVVKEA</sequence>
<dbReference type="InterPro" id="IPR017871">
    <property type="entry name" value="ABC_transporter-like_CS"/>
</dbReference>
<protein>
    <recommendedName>
        <fullName evidence="11">ABC transporter</fullName>
    </recommendedName>
</protein>
<feature type="domain" description="ABC transmembrane type-1" evidence="9">
    <location>
        <begin position="57"/>
        <end position="315"/>
    </location>
</feature>
<dbReference type="Gene3D" id="3.40.50.300">
    <property type="entry name" value="P-loop containing nucleotide triphosphate hydrolases"/>
    <property type="match status" value="1"/>
</dbReference>
<dbReference type="PANTHER" id="PTHR43394">
    <property type="entry name" value="ATP-DEPENDENT PERMEASE MDL1, MITOCHONDRIAL"/>
    <property type="match status" value="1"/>
</dbReference>
<feature type="domain" description="ABC transporter" evidence="8">
    <location>
        <begin position="345"/>
        <end position="575"/>
    </location>
</feature>
<dbReference type="PROSITE" id="PS50893">
    <property type="entry name" value="ABC_TRANSPORTER_2"/>
    <property type="match status" value="1"/>
</dbReference>
<dbReference type="PROSITE" id="PS00211">
    <property type="entry name" value="ABC_TRANSPORTER_1"/>
    <property type="match status" value="1"/>
</dbReference>
<evidence type="ECO:0000256" key="2">
    <source>
        <dbReference type="ARBA" id="ARBA00022692"/>
    </source>
</evidence>
<evidence type="ECO:0000256" key="5">
    <source>
        <dbReference type="ARBA" id="ARBA00022989"/>
    </source>
</evidence>
<name>A0A7S1AFC4_NOCSC</name>
<dbReference type="GO" id="GO:0016887">
    <property type="term" value="F:ATP hydrolysis activity"/>
    <property type="evidence" value="ECO:0007669"/>
    <property type="project" value="InterPro"/>
</dbReference>
<dbReference type="GO" id="GO:0015421">
    <property type="term" value="F:ABC-type oligopeptide transporter activity"/>
    <property type="evidence" value="ECO:0007669"/>
    <property type="project" value="TreeGrafter"/>
</dbReference>
<evidence type="ECO:0000259" key="9">
    <source>
        <dbReference type="PROSITE" id="PS50929"/>
    </source>
</evidence>
<gene>
    <name evidence="10" type="ORF">NSCI0253_LOCUS26766</name>
</gene>
<dbReference type="SUPFAM" id="SSF90123">
    <property type="entry name" value="ABC transporter transmembrane region"/>
    <property type="match status" value="1"/>
</dbReference>
<evidence type="ECO:0000313" key="10">
    <source>
        <dbReference type="EMBL" id="CAD8852416.1"/>
    </source>
</evidence>
<dbReference type="AlphaFoldDB" id="A0A7S1AFC4"/>
<keyword evidence="4" id="KW-0067">ATP-binding</keyword>
<dbReference type="InterPro" id="IPR003593">
    <property type="entry name" value="AAA+_ATPase"/>
</dbReference>
<dbReference type="GO" id="GO:0005743">
    <property type="term" value="C:mitochondrial inner membrane"/>
    <property type="evidence" value="ECO:0007669"/>
    <property type="project" value="TreeGrafter"/>
</dbReference>
<keyword evidence="6" id="KW-0472">Membrane</keyword>
<evidence type="ECO:0008006" key="11">
    <source>
        <dbReference type="Google" id="ProtNLM"/>
    </source>
</evidence>
<dbReference type="InterPro" id="IPR027417">
    <property type="entry name" value="P-loop_NTPase"/>
</dbReference>
<keyword evidence="3" id="KW-0547">Nucleotide-binding</keyword>
<dbReference type="EMBL" id="HBFQ01037857">
    <property type="protein sequence ID" value="CAD8852416.1"/>
    <property type="molecule type" value="Transcribed_RNA"/>
</dbReference>
<dbReference type="Pfam" id="PF00005">
    <property type="entry name" value="ABC_tran"/>
    <property type="match status" value="1"/>
</dbReference>
<evidence type="ECO:0000256" key="3">
    <source>
        <dbReference type="ARBA" id="ARBA00022741"/>
    </source>
</evidence>
<evidence type="ECO:0000256" key="6">
    <source>
        <dbReference type="ARBA" id="ARBA00023136"/>
    </source>
</evidence>
<dbReference type="Pfam" id="PF00664">
    <property type="entry name" value="ABC_membrane"/>
    <property type="match status" value="1"/>
</dbReference>
<dbReference type="PROSITE" id="PS50929">
    <property type="entry name" value="ABC_TM1F"/>
    <property type="match status" value="1"/>
</dbReference>
<evidence type="ECO:0000256" key="4">
    <source>
        <dbReference type="ARBA" id="ARBA00022840"/>
    </source>
</evidence>
<organism evidence="10">
    <name type="scientific">Noctiluca scintillans</name>
    <name type="common">Sea sparkle</name>
    <name type="synonym">Red tide dinoflagellate</name>
    <dbReference type="NCBI Taxonomy" id="2966"/>
    <lineage>
        <taxon>Eukaryota</taxon>
        <taxon>Sar</taxon>
        <taxon>Alveolata</taxon>
        <taxon>Dinophyceae</taxon>
        <taxon>Noctilucales</taxon>
        <taxon>Noctilucaceae</taxon>
        <taxon>Noctiluca</taxon>
    </lineage>
</organism>
<keyword evidence="2" id="KW-0812">Transmembrane</keyword>
<dbReference type="InterPro" id="IPR036640">
    <property type="entry name" value="ABC1_TM_sf"/>
</dbReference>
<dbReference type="SMART" id="SM00382">
    <property type="entry name" value="AAA"/>
    <property type="match status" value="1"/>
</dbReference>
<dbReference type="GO" id="GO:0005524">
    <property type="term" value="F:ATP binding"/>
    <property type="evidence" value="ECO:0007669"/>
    <property type="project" value="UniProtKB-KW"/>
</dbReference>
<evidence type="ECO:0000256" key="7">
    <source>
        <dbReference type="SAM" id="MobiDB-lite"/>
    </source>
</evidence>
<reference evidence="10" key="1">
    <citation type="submission" date="2021-01" db="EMBL/GenBank/DDBJ databases">
        <authorList>
            <person name="Corre E."/>
            <person name="Pelletier E."/>
            <person name="Niang G."/>
            <person name="Scheremetjew M."/>
            <person name="Finn R."/>
            <person name="Kale V."/>
            <person name="Holt S."/>
            <person name="Cochrane G."/>
            <person name="Meng A."/>
            <person name="Brown T."/>
            <person name="Cohen L."/>
        </authorList>
    </citation>
    <scope>NUCLEOTIDE SEQUENCE</scope>
</reference>
<dbReference type="Gene3D" id="1.20.1560.10">
    <property type="entry name" value="ABC transporter type 1, transmembrane domain"/>
    <property type="match status" value="1"/>
</dbReference>
<accession>A0A7S1AFC4</accession>
<evidence type="ECO:0000256" key="1">
    <source>
        <dbReference type="ARBA" id="ARBA00004141"/>
    </source>
</evidence>
<dbReference type="SUPFAM" id="SSF52540">
    <property type="entry name" value="P-loop containing nucleoside triphosphate hydrolases"/>
    <property type="match status" value="1"/>
</dbReference>
<feature type="compositionally biased region" description="Acidic residues" evidence="7">
    <location>
        <begin position="106"/>
        <end position="115"/>
    </location>
</feature>